<accession>A0A8H7EQ40</accession>
<evidence type="ECO:0000313" key="1">
    <source>
        <dbReference type="EMBL" id="KAF7727131.1"/>
    </source>
</evidence>
<proteinExistence type="predicted"/>
<sequence>MEQWRQLCIEAFDNDKRATDFILFVEGCGKTTDEGHAVTLNPTVSEHEAFRPMLEQLGFQRISNETAATTSAATYVLPVTTWTAYVQTKRKAREAWHEQLQARLSRQLDEALPQFEPLLLTHDQRMALVREFARQHGVDVGSVPFVRGLVGWLRFQLRKDQLAEWSISEYVLTQNGEEAMLAYLRLLRGVLGMTLVYRDPTENSVAIDMTPTEPHVTWRMSESLSDRHLSDILRALPQGPSAQTYQWSDIPRKTSPSSITHLLVYPQSLFQWLYLLIQRCFSFLQSSRA</sequence>
<dbReference type="EMBL" id="JABAYA010000064">
    <property type="protein sequence ID" value="KAF7727131.1"/>
    <property type="molecule type" value="Genomic_DNA"/>
</dbReference>
<protein>
    <submittedName>
        <fullName evidence="1">Uncharacterized protein</fullName>
    </submittedName>
</protein>
<evidence type="ECO:0000313" key="2">
    <source>
        <dbReference type="Proteomes" id="UP000605846"/>
    </source>
</evidence>
<keyword evidence="2" id="KW-1185">Reference proteome</keyword>
<comment type="caution">
    <text evidence="1">The sequence shown here is derived from an EMBL/GenBank/DDBJ whole genome shotgun (WGS) entry which is preliminary data.</text>
</comment>
<name>A0A8H7EQ40_9FUNG</name>
<dbReference type="Proteomes" id="UP000605846">
    <property type="component" value="Unassembled WGS sequence"/>
</dbReference>
<dbReference type="OrthoDB" id="2204724at2759"/>
<dbReference type="AlphaFoldDB" id="A0A8H7EQ40"/>
<organism evidence="1 2">
    <name type="scientific">Apophysomyces ossiformis</name>
    <dbReference type="NCBI Taxonomy" id="679940"/>
    <lineage>
        <taxon>Eukaryota</taxon>
        <taxon>Fungi</taxon>
        <taxon>Fungi incertae sedis</taxon>
        <taxon>Mucoromycota</taxon>
        <taxon>Mucoromycotina</taxon>
        <taxon>Mucoromycetes</taxon>
        <taxon>Mucorales</taxon>
        <taxon>Mucorineae</taxon>
        <taxon>Mucoraceae</taxon>
        <taxon>Apophysomyces</taxon>
    </lineage>
</organism>
<reference evidence="1" key="1">
    <citation type="submission" date="2020-01" db="EMBL/GenBank/DDBJ databases">
        <title>Genome Sequencing of Three Apophysomyces-Like Fungal Strains Confirms a Novel Fungal Genus in the Mucoromycota with divergent Burkholderia-like Endosymbiotic Bacteria.</title>
        <authorList>
            <person name="Stajich J.E."/>
            <person name="Macias A.M."/>
            <person name="Carter-House D."/>
            <person name="Lovett B."/>
            <person name="Kasson L.R."/>
            <person name="Berry K."/>
            <person name="Grigoriev I."/>
            <person name="Chang Y."/>
            <person name="Spatafora J."/>
            <person name="Kasson M.T."/>
        </authorList>
    </citation>
    <scope>NUCLEOTIDE SEQUENCE</scope>
    <source>
        <strain evidence="1">NRRL A-21654</strain>
    </source>
</reference>
<gene>
    <name evidence="1" type="ORF">EC973_007992</name>
</gene>